<dbReference type="InterPro" id="IPR034660">
    <property type="entry name" value="DinB/YfiT-like"/>
</dbReference>
<dbReference type="EMBL" id="JAAATY010000014">
    <property type="protein sequence ID" value="NRN67366.1"/>
    <property type="molecule type" value="Genomic_DNA"/>
</dbReference>
<dbReference type="NCBIfam" id="TIGR03086">
    <property type="entry name" value="TIGR03086 family metal-binding protein"/>
    <property type="match status" value="1"/>
</dbReference>
<evidence type="ECO:0000313" key="3">
    <source>
        <dbReference type="Proteomes" id="UP000763557"/>
    </source>
</evidence>
<sequence length="200" mass="21876">MDAVQALHRAQDSFDAVLAAVGPDQWDAPSCCPGWTIRDVAGHVIWFQEQLRCWATGMPYDNRTGAPGADHPGEMAGPDPMPTWRSARDRARKALKAHSLDRPVRLGDDLVPLSAVVQRLAIDHTAHSWDIGYPIGLAVRLDPELLTASFPWARQFVVRRQSGFGAEIAVPPDADEQTRWLAFLGRGADSFRTGAGSVQT</sequence>
<dbReference type="InterPro" id="IPR024344">
    <property type="entry name" value="MDMPI_metal-binding"/>
</dbReference>
<dbReference type="Proteomes" id="UP000763557">
    <property type="component" value="Unassembled WGS sequence"/>
</dbReference>
<dbReference type="Gene3D" id="1.20.120.450">
    <property type="entry name" value="dinb family like domain"/>
    <property type="match status" value="1"/>
</dbReference>
<gene>
    <name evidence="2" type="ORF">GC106_46060</name>
</gene>
<evidence type="ECO:0000259" key="1">
    <source>
        <dbReference type="Pfam" id="PF11716"/>
    </source>
</evidence>
<dbReference type="InterPro" id="IPR017517">
    <property type="entry name" value="Maleyloyr_isom"/>
</dbReference>
<comment type="caution">
    <text evidence="2">The sequence shown here is derived from an EMBL/GenBank/DDBJ whole genome shotgun (WGS) entry which is preliminary data.</text>
</comment>
<dbReference type="RefSeq" id="WP_173135074.1">
    <property type="nucleotide sequence ID" value="NZ_CBCSGW010000002.1"/>
</dbReference>
<protein>
    <recommendedName>
        <fullName evidence="1">Mycothiol-dependent maleylpyruvate isomerase metal-binding domain-containing protein</fullName>
    </recommendedName>
</protein>
<dbReference type="InterPro" id="IPR017520">
    <property type="entry name" value="CHP03086"/>
</dbReference>
<reference evidence="2 3" key="1">
    <citation type="submission" date="2020-01" db="EMBL/GenBank/DDBJ databases">
        <title>Kibdelosporangium persica a novel Actinomycetes from a hot desert in Iran.</title>
        <authorList>
            <person name="Safaei N."/>
            <person name="Zaburannyi N."/>
            <person name="Mueller R."/>
            <person name="Wink J."/>
        </authorList>
    </citation>
    <scope>NUCLEOTIDE SEQUENCE [LARGE SCALE GENOMIC DNA]</scope>
    <source>
        <strain evidence="2 3">4NS15</strain>
    </source>
</reference>
<dbReference type="NCBIfam" id="TIGR03083">
    <property type="entry name" value="maleylpyruvate isomerase family mycothiol-dependent enzyme"/>
    <property type="match status" value="1"/>
</dbReference>
<name>A0ABX2F8W3_9PSEU</name>
<organism evidence="2 3">
    <name type="scientific">Kibdelosporangium persicum</name>
    <dbReference type="NCBI Taxonomy" id="2698649"/>
    <lineage>
        <taxon>Bacteria</taxon>
        <taxon>Bacillati</taxon>
        <taxon>Actinomycetota</taxon>
        <taxon>Actinomycetes</taxon>
        <taxon>Pseudonocardiales</taxon>
        <taxon>Pseudonocardiaceae</taxon>
        <taxon>Kibdelosporangium</taxon>
    </lineage>
</organism>
<feature type="domain" description="Mycothiol-dependent maleylpyruvate isomerase metal-binding" evidence="1">
    <location>
        <begin position="7"/>
        <end position="131"/>
    </location>
</feature>
<dbReference type="SUPFAM" id="SSF109854">
    <property type="entry name" value="DinB/YfiT-like putative metalloenzymes"/>
    <property type="match status" value="1"/>
</dbReference>
<evidence type="ECO:0000313" key="2">
    <source>
        <dbReference type="EMBL" id="NRN67366.1"/>
    </source>
</evidence>
<keyword evidence="3" id="KW-1185">Reference proteome</keyword>
<proteinExistence type="predicted"/>
<dbReference type="Pfam" id="PF11716">
    <property type="entry name" value="MDMPI_N"/>
    <property type="match status" value="1"/>
</dbReference>
<accession>A0ABX2F8W3</accession>